<feature type="binding site" evidence="7 10">
    <location>
        <position position="114"/>
    </location>
    <ligand>
        <name>Mg(2+)</name>
        <dbReference type="ChEBI" id="CHEBI:18420"/>
    </ligand>
</feature>
<comment type="subcellular location">
    <subcellularLocation>
        <location evidence="7">Cytoplasm</location>
    </subcellularLocation>
</comment>
<dbReference type="PANTHER" id="PTHR20881">
    <property type="entry name" value="3-METHYL-2-OXOBUTANOATE HYDROXYMETHYLTRANSFERASE"/>
    <property type="match status" value="1"/>
</dbReference>
<feature type="binding site" evidence="7 10">
    <location>
        <position position="82"/>
    </location>
    <ligand>
        <name>Mg(2+)</name>
        <dbReference type="ChEBI" id="CHEBI:18420"/>
    </ligand>
</feature>
<feature type="binding site" evidence="7 9">
    <location>
        <position position="82"/>
    </location>
    <ligand>
        <name>3-methyl-2-oxobutanoate</name>
        <dbReference type="ChEBI" id="CHEBI:11851"/>
    </ligand>
</feature>
<dbReference type="InterPro" id="IPR003700">
    <property type="entry name" value="Pantoate_hydroxy_MeTrfase"/>
</dbReference>
<evidence type="ECO:0000256" key="10">
    <source>
        <dbReference type="PIRSR" id="PIRSR000388-3"/>
    </source>
</evidence>
<keyword evidence="7 10" id="KW-0460">Magnesium</keyword>
<dbReference type="CDD" id="cd06557">
    <property type="entry name" value="KPHMT-like"/>
    <property type="match status" value="1"/>
</dbReference>
<reference evidence="11 12" key="1">
    <citation type="journal article" date="2018" name="Front. Microbiol.">
        <title>Description and Comparative Genomics of Macrococcus caseolyticus subsp. hominis subsp. nov., Macrococcus goetzii sp. nov., Macrococcus epidermidis sp. nov., and Macrococcus bohemicus sp. nov., Novel Macrococci From Human Clinical Material With Virulence Potential and Suspected Uptake of Foreign DNA by Natural Transformation.</title>
        <authorList>
            <person name="Maslanova I."/>
            <person name="Wertheimer Z."/>
            <person name="Sedlacek I."/>
            <person name="Svec P."/>
            <person name="Indrakova A."/>
            <person name="Kovarovic V."/>
            <person name="Schumann P."/>
            <person name="Sproer C."/>
            <person name="Kralova S."/>
            <person name="Sedo O."/>
            <person name="Kristofova L."/>
            <person name="Vrbovska V."/>
            <person name="Fuzik T."/>
            <person name="Petras P."/>
            <person name="Zdrahal Z."/>
            <person name="Ruzickova V."/>
            <person name="Doskar J."/>
            <person name="Pantucek R."/>
        </authorList>
    </citation>
    <scope>NUCLEOTIDE SEQUENCE [LARGE SCALE GENOMIC DNA]</scope>
    <source>
        <strain evidence="11 12">03/115</strain>
    </source>
</reference>
<organism evidence="11 12">
    <name type="scientific">Macrococcoides bohemicum</name>
    <dbReference type="NCBI Taxonomy" id="1903056"/>
    <lineage>
        <taxon>Bacteria</taxon>
        <taxon>Bacillati</taxon>
        <taxon>Bacillota</taxon>
        <taxon>Bacilli</taxon>
        <taxon>Bacillales</taxon>
        <taxon>Staphylococcaceae</taxon>
        <taxon>Macrococcoides</taxon>
    </lineage>
</organism>
<evidence type="ECO:0000313" key="12">
    <source>
        <dbReference type="Proteomes" id="UP000249579"/>
    </source>
</evidence>
<dbReference type="EMBL" id="PZJG01000005">
    <property type="protein sequence ID" value="RAK49082.1"/>
    <property type="molecule type" value="Genomic_DNA"/>
</dbReference>
<dbReference type="NCBIfam" id="TIGR00222">
    <property type="entry name" value="panB"/>
    <property type="match status" value="1"/>
</dbReference>
<dbReference type="HAMAP" id="MF_00156">
    <property type="entry name" value="PanB"/>
    <property type="match status" value="1"/>
</dbReference>
<keyword evidence="5 7" id="KW-0808">Transferase</keyword>
<dbReference type="AlphaFoldDB" id="A0A328A3K8"/>
<keyword evidence="7" id="KW-0963">Cytoplasm</keyword>
<gene>
    <name evidence="7 11" type="primary">panB</name>
    <name evidence="11" type="ORF">BHX94_08890</name>
</gene>
<dbReference type="FunFam" id="3.20.20.60:FF:000003">
    <property type="entry name" value="3-methyl-2-oxobutanoate hydroxymethyltransferase"/>
    <property type="match status" value="1"/>
</dbReference>
<evidence type="ECO:0000256" key="4">
    <source>
        <dbReference type="ARBA" id="ARBA00022655"/>
    </source>
</evidence>
<dbReference type="SUPFAM" id="SSF51621">
    <property type="entry name" value="Phosphoenolpyruvate/pyruvate domain"/>
    <property type="match status" value="1"/>
</dbReference>
<feature type="binding site" evidence="7 9">
    <location>
        <position position="112"/>
    </location>
    <ligand>
        <name>3-methyl-2-oxobutanoate</name>
        <dbReference type="ChEBI" id="CHEBI:11851"/>
    </ligand>
</feature>
<keyword evidence="11" id="KW-0489">Methyltransferase</keyword>
<keyword evidence="7 10" id="KW-0479">Metal-binding</keyword>
<evidence type="ECO:0000256" key="8">
    <source>
        <dbReference type="PIRSR" id="PIRSR000388-1"/>
    </source>
</evidence>
<dbReference type="OrthoDB" id="9781789at2"/>
<dbReference type="InterPro" id="IPR040442">
    <property type="entry name" value="Pyrv_kinase-like_dom_sf"/>
</dbReference>
<comment type="caution">
    <text evidence="11">The sequence shown here is derived from an EMBL/GenBank/DDBJ whole genome shotgun (WGS) entry which is preliminary data.</text>
</comment>
<dbReference type="InterPro" id="IPR015813">
    <property type="entry name" value="Pyrv/PenolPyrv_kinase-like_dom"/>
</dbReference>
<comment type="pathway">
    <text evidence="1 7">Cofactor biosynthesis; (R)-pantothenate biosynthesis; (R)-pantoate from 3-methyl-2-oxobutanoate: step 1/2.</text>
</comment>
<dbReference type="GO" id="GO:0003864">
    <property type="term" value="F:3-methyl-2-oxobutanoate hydroxymethyltransferase activity"/>
    <property type="evidence" value="ECO:0007669"/>
    <property type="project" value="UniProtKB-UniRule"/>
</dbReference>
<dbReference type="RefSeq" id="WP_111746181.1">
    <property type="nucleotide sequence ID" value="NZ_JBHSQY010000030.1"/>
</dbReference>
<dbReference type="GO" id="GO:0005737">
    <property type="term" value="C:cytoplasm"/>
    <property type="evidence" value="ECO:0007669"/>
    <property type="project" value="UniProtKB-SubCell"/>
</dbReference>
<dbReference type="Gene3D" id="3.20.20.60">
    <property type="entry name" value="Phosphoenolpyruvate-binding domains"/>
    <property type="match status" value="1"/>
</dbReference>
<dbReference type="GO" id="GO:0032259">
    <property type="term" value="P:methylation"/>
    <property type="evidence" value="ECO:0007669"/>
    <property type="project" value="UniProtKB-KW"/>
</dbReference>
<evidence type="ECO:0000256" key="6">
    <source>
        <dbReference type="ARBA" id="ARBA00056497"/>
    </source>
</evidence>
<dbReference type="GO" id="GO:0000287">
    <property type="term" value="F:magnesium ion binding"/>
    <property type="evidence" value="ECO:0007669"/>
    <property type="project" value="TreeGrafter"/>
</dbReference>
<evidence type="ECO:0000256" key="1">
    <source>
        <dbReference type="ARBA" id="ARBA00005033"/>
    </source>
</evidence>
<dbReference type="UniPathway" id="UPA00028">
    <property type="reaction ID" value="UER00003"/>
</dbReference>
<accession>A0A328A3K8</accession>
<feature type="active site" description="Proton acceptor" evidence="7 8">
    <location>
        <position position="179"/>
    </location>
</feature>
<feature type="binding site" evidence="7 10">
    <location>
        <position position="43"/>
    </location>
    <ligand>
        <name>Mg(2+)</name>
        <dbReference type="ChEBI" id="CHEBI:18420"/>
    </ligand>
</feature>
<keyword evidence="4 7" id="KW-0566">Pantothenate biosynthesis</keyword>
<feature type="binding site" evidence="7 9">
    <location>
        <begin position="43"/>
        <end position="44"/>
    </location>
    <ligand>
        <name>3-methyl-2-oxobutanoate</name>
        <dbReference type="ChEBI" id="CHEBI:11851"/>
    </ligand>
</feature>
<dbReference type="PIRSF" id="PIRSF000388">
    <property type="entry name" value="Pantoate_hydroxy_MeTrfase"/>
    <property type="match status" value="1"/>
</dbReference>
<comment type="subunit">
    <text evidence="3 7">Homodecamer; pentamer of dimers.</text>
</comment>
<name>A0A328A3K8_9STAP</name>
<dbReference type="GO" id="GO:0008168">
    <property type="term" value="F:methyltransferase activity"/>
    <property type="evidence" value="ECO:0007669"/>
    <property type="project" value="UniProtKB-KW"/>
</dbReference>
<dbReference type="Pfam" id="PF02548">
    <property type="entry name" value="Pantoate_transf"/>
    <property type="match status" value="1"/>
</dbReference>
<evidence type="ECO:0000256" key="9">
    <source>
        <dbReference type="PIRSR" id="PIRSR000388-2"/>
    </source>
</evidence>
<evidence type="ECO:0000256" key="7">
    <source>
        <dbReference type="HAMAP-Rule" id="MF_00156"/>
    </source>
</evidence>
<dbReference type="GO" id="GO:0015940">
    <property type="term" value="P:pantothenate biosynthetic process"/>
    <property type="evidence" value="ECO:0007669"/>
    <property type="project" value="UniProtKB-UniRule"/>
</dbReference>
<sequence>MRTTQDLYKMKQNGEKITMLTAYDYPSARQVEKAGIDTILVGDSLGMTVLGYDTTVQVTLDDMIHHGRAVRRGAPNTFVIVDMPIGSVGISMEQDLNNALTLYQTTNANAIKAEGAHLTDFVARCKQIGIPVVAHLGLTPQSVGVMGYSVQAKTKDAATQLIEDCKAMEAAGAIMIVLEVIPSDLAETISQSVNIPIIGIGAGNGTDGQVLVYHDILQYEQEHRAKFVKVYGDFSRGVDAIQQFNEEVKAGVFPSEEYTYKAKIMDELNKGEV</sequence>
<comment type="similarity">
    <text evidence="2 7">Belongs to the PanB family.</text>
</comment>
<comment type="catalytic activity">
    <reaction evidence="7">
        <text>(6R)-5,10-methylene-5,6,7,8-tetrahydrofolate + 3-methyl-2-oxobutanoate + H2O = 2-dehydropantoate + (6S)-5,6,7,8-tetrahydrofolate</text>
        <dbReference type="Rhea" id="RHEA:11824"/>
        <dbReference type="ChEBI" id="CHEBI:11561"/>
        <dbReference type="ChEBI" id="CHEBI:11851"/>
        <dbReference type="ChEBI" id="CHEBI:15377"/>
        <dbReference type="ChEBI" id="CHEBI:15636"/>
        <dbReference type="ChEBI" id="CHEBI:57453"/>
        <dbReference type="EC" id="2.1.2.11"/>
    </reaction>
</comment>
<protein>
    <recommendedName>
        <fullName evidence="7">3-methyl-2-oxobutanoate hydroxymethyltransferase</fullName>
        <ecNumber evidence="7">2.1.2.11</ecNumber>
    </recommendedName>
    <alternativeName>
        <fullName evidence="7">Ketopantoate hydroxymethyltransferase</fullName>
        <shortName evidence="7">KPHMT</shortName>
    </alternativeName>
</protein>
<dbReference type="Proteomes" id="UP000249579">
    <property type="component" value="Unassembled WGS sequence"/>
</dbReference>
<proteinExistence type="inferred from homology"/>
<dbReference type="PANTHER" id="PTHR20881:SF0">
    <property type="entry name" value="3-METHYL-2-OXOBUTANOATE HYDROXYMETHYLTRANSFERASE"/>
    <property type="match status" value="1"/>
</dbReference>
<comment type="cofactor">
    <cofactor evidence="7 10">
        <name>Mg(2+)</name>
        <dbReference type="ChEBI" id="CHEBI:18420"/>
    </cofactor>
    <text evidence="7 10">Binds 1 Mg(2+) ion per subunit.</text>
</comment>
<evidence type="ECO:0000256" key="5">
    <source>
        <dbReference type="ARBA" id="ARBA00022679"/>
    </source>
</evidence>
<comment type="function">
    <text evidence="6 7">Catalyzes the reversible reaction in which hydroxymethyl group from 5,10-methylenetetrahydrofolate is transferred onto alpha-ketoisovalerate to form ketopantoate.</text>
</comment>
<dbReference type="EC" id="2.1.2.11" evidence="7"/>
<evidence type="ECO:0000256" key="3">
    <source>
        <dbReference type="ARBA" id="ARBA00011424"/>
    </source>
</evidence>
<evidence type="ECO:0000256" key="2">
    <source>
        <dbReference type="ARBA" id="ARBA00008676"/>
    </source>
</evidence>
<dbReference type="NCBIfam" id="NF001452">
    <property type="entry name" value="PRK00311.1"/>
    <property type="match status" value="1"/>
</dbReference>
<evidence type="ECO:0000313" key="11">
    <source>
        <dbReference type="EMBL" id="RAK49082.1"/>
    </source>
</evidence>